<dbReference type="InterPro" id="IPR011990">
    <property type="entry name" value="TPR-like_helical_dom_sf"/>
</dbReference>
<dbReference type="PANTHER" id="PTHR36350">
    <property type="entry name" value="TRANSMEMBRANE PROTEIN"/>
    <property type="match status" value="1"/>
</dbReference>
<dbReference type="STRING" id="2094558.A0A314XST2"/>
<sequence length="294" mass="33514">MGSLAACSLQPNTELPHTKILPHTLCCKSIKPSFLNSHYIQKPLTLPFKFLSSRRSVFFFGCFNVRAAVALPAQTSSSSANFEEKRETQKGKSEDEEMYEKILEEDPTNVGALKVVLYGAMRRGNTKQAVNYVEKLIDVEPDEEILEERPLLLRALHGLALVMHKNHEGPAVFVMLNKALEIAQREKRVIEERNIRILIAQMHVVKGELEEGLNKFQDLVKADPRDFRPYLCQGIIYSLLDQKKEAAEQFETYRALAPEEFPQRGFLDDVVLAAKTKSGKQFQKEFNAEFSNRK</sequence>
<proteinExistence type="predicted"/>
<dbReference type="SUPFAM" id="SSF48452">
    <property type="entry name" value="TPR-like"/>
    <property type="match status" value="1"/>
</dbReference>
<accession>A0A314XST2</accession>
<dbReference type="AlphaFoldDB" id="A0A314XST2"/>
<comment type="caution">
    <text evidence="1">The sequence shown here is derived from an EMBL/GenBank/DDBJ whole genome shotgun (WGS) entry which is preliminary data.</text>
</comment>
<evidence type="ECO:0000313" key="1">
    <source>
        <dbReference type="EMBL" id="PQP97102.1"/>
    </source>
</evidence>
<dbReference type="Gene3D" id="1.25.40.10">
    <property type="entry name" value="Tetratricopeptide repeat domain"/>
    <property type="match status" value="2"/>
</dbReference>
<dbReference type="PANTHER" id="PTHR36350:SF3">
    <property type="entry name" value="TRANSMEMBRANE PROTEIN"/>
    <property type="match status" value="1"/>
</dbReference>
<dbReference type="Proteomes" id="UP000250321">
    <property type="component" value="Unassembled WGS sequence"/>
</dbReference>
<protein>
    <submittedName>
        <fullName evidence="1">Protein SLOW GREEN 1 chloroplastic</fullName>
    </submittedName>
</protein>
<name>A0A314XST2_PRUYE</name>
<gene>
    <name evidence="1" type="ORF">Pyn_26774</name>
</gene>
<evidence type="ECO:0000313" key="2">
    <source>
        <dbReference type="Proteomes" id="UP000250321"/>
    </source>
</evidence>
<dbReference type="EMBL" id="PJQY01002013">
    <property type="protein sequence ID" value="PQP97102.1"/>
    <property type="molecule type" value="Genomic_DNA"/>
</dbReference>
<keyword evidence="2" id="KW-1185">Reference proteome</keyword>
<dbReference type="OrthoDB" id="2012659at2759"/>
<reference evidence="1 2" key="1">
    <citation type="submission" date="2018-02" db="EMBL/GenBank/DDBJ databases">
        <title>Draft genome of wild Prunus yedoensis var. nudiflora.</title>
        <authorList>
            <person name="Baek S."/>
            <person name="Kim J.-H."/>
            <person name="Choi K."/>
            <person name="Kim G.-B."/>
            <person name="Cho A."/>
            <person name="Jang H."/>
            <person name="Shin C.-H."/>
            <person name="Yu H.-J."/>
            <person name="Mun J.-H."/>
        </authorList>
    </citation>
    <scope>NUCLEOTIDE SEQUENCE [LARGE SCALE GENOMIC DNA]</scope>
    <source>
        <strain evidence="2">cv. Jeju island</strain>
        <tissue evidence="1">Leaf</tissue>
    </source>
</reference>
<organism evidence="1 2">
    <name type="scientific">Prunus yedoensis var. nudiflora</name>
    <dbReference type="NCBI Taxonomy" id="2094558"/>
    <lineage>
        <taxon>Eukaryota</taxon>
        <taxon>Viridiplantae</taxon>
        <taxon>Streptophyta</taxon>
        <taxon>Embryophyta</taxon>
        <taxon>Tracheophyta</taxon>
        <taxon>Spermatophyta</taxon>
        <taxon>Magnoliopsida</taxon>
        <taxon>eudicotyledons</taxon>
        <taxon>Gunneridae</taxon>
        <taxon>Pentapetalae</taxon>
        <taxon>rosids</taxon>
        <taxon>fabids</taxon>
        <taxon>Rosales</taxon>
        <taxon>Rosaceae</taxon>
        <taxon>Amygdaloideae</taxon>
        <taxon>Amygdaleae</taxon>
        <taxon>Prunus</taxon>
    </lineage>
</organism>